<reference evidence="1" key="1">
    <citation type="submission" date="2013-12" db="EMBL/GenBank/DDBJ databases">
        <authorList>
            <person name="Omoto C.K."/>
            <person name="Sibley D."/>
            <person name="Venepally P."/>
            <person name="Hadjithomas M."/>
            <person name="Karamycheva S."/>
            <person name="Brunk B."/>
            <person name="Roos D."/>
            <person name="Caler E."/>
            <person name="Lorenzi H."/>
        </authorList>
    </citation>
    <scope>NUCLEOTIDE SEQUENCE</scope>
</reference>
<dbReference type="GeneID" id="22913039"/>
<comment type="caution">
    <text evidence="1">The sequence shown here is derived from an EMBL/GenBank/DDBJ whole genome shotgun (WGS) entry which is preliminary data.</text>
</comment>
<dbReference type="RefSeq" id="XP_011134117.1">
    <property type="nucleotide sequence ID" value="XM_011135815.1"/>
</dbReference>
<feature type="non-terminal residue" evidence="1">
    <location>
        <position position="55"/>
    </location>
</feature>
<sequence>MTSESEMMRMAEKVKEEMKKALEPKEEMKKVVEEKVEQVARRSQMPIEMPGALPT</sequence>
<dbReference type="VEuPathDB" id="CryptoDB:GNI_084670"/>
<evidence type="ECO:0000313" key="1">
    <source>
        <dbReference type="EMBL" id="EZG64851.1"/>
    </source>
</evidence>
<organism evidence="1 2">
    <name type="scientific">Gregarina niphandrodes</name>
    <name type="common">Septate eugregarine</name>
    <dbReference type="NCBI Taxonomy" id="110365"/>
    <lineage>
        <taxon>Eukaryota</taxon>
        <taxon>Sar</taxon>
        <taxon>Alveolata</taxon>
        <taxon>Apicomplexa</taxon>
        <taxon>Conoidasida</taxon>
        <taxon>Gregarinasina</taxon>
        <taxon>Eugregarinorida</taxon>
        <taxon>Gregarinidae</taxon>
        <taxon>Gregarina</taxon>
    </lineage>
</organism>
<dbReference type="AlphaFoldDB" id="A0A023B611"/>
<protein>
    <submittedName>
        <fullName evidence="1">Uncharacterized protein</fullName>
    </submittedName>
</protein>
<dbReference type="EMBL" id="AFNH02000636">
    <property type="protein sequence ID" value="EZG64851.1"/>
    <property type="molecule type" value="Genomic_DNA"/>
</dbReference>
<proteinExistence type="predicted"/>
<accession>A0A023B611</accession>
<keyword evidence="2" id="KW-1185">Reference proteome</keyword>
<name>A0A023B611_GRENI</name>
<gene>
    <name evidence="1" type="ORF">GNI_084670</name>
</gene>
<dbReference type="Proteomes" id="UP000019763">
    <property type="component" value="Unassembled WGS sequence"/>
</dbReference>
<evidence type="ECO:0000313" key="2">
    <source>
        <dbReference type="Proteomes" id="UP000019763"/>
    </source>
</evidence>